<proteinExistence type="evidence at transcript level"/>
<evidence type="ECO:0000313" key="1">
    <source>
        <dbReference type="EMBL" id="AFK41580.1"/>
    </source>
</evidence>
<sequence length="63" mass="7460">MTLYGLSNVLGYVLYNKMYICTNKQKKLHTCIVNGKMSVPFHVQQFNTLSKLFWERTLILIYL</sequence>
<reference evidence="1" key="1">
    <citation type="submission" date="2012-05" db="EMBL/GenBank/DDBJ databases">
        <authorList>
            <person name="Krishnakumar V."/>
            <person name="Cheung F."/>
            <person name="Xiao Y."/>
            <person name="Chan A."/>
            <person name="Moskal W.A."/>
            <person name="Town C.D."/>
        </authorList>
    </citation>
    <scope>NUCLEOTIDE SEQUENCE</scope>
</reference>
<name>I3SMT8_MEDTR</name>
<dbReference type="EMBL" id="BT141786">
    <property type="protein sequence ID" value="AFK41580.1"/>
    <property type="molecule type" value="mRNA"/>
</dbReference>
<protein>
    <submittedName>
        <fullName evidence="1">Uncharacterized protein</fullName>
    </submittedName>
</protein>
<organism evidence="1">
    <name type="scientific">Medicago truncatula</name>
    <name type="common">Barrel medic</name>
    <name type="synonym">Medicago tribuloides</name>
    <dbReference type="NCBI Taxonomy" id="3880"/>
    <lineage>
        <taxon>Eukaryota</taxon>
        <taxon>Viridiplantae</taxon>
        <taxon>Streptophyta</taxon>
        <taxon>Embryophyta</taxon>
        <taxon>Tracheophyta</taxon>
        <taxon>Spermatophyta</taxon>
        <taxon>Magnoliopsida</taxon>
        <taxon>eudicotyledons</taxon>
        <taxon>Gunneridae</taxon>
        <taxon>Pentapetalae</taxon>
        <taxon>rosids</taxon>
        <taxon>fabids</taxon>
        <taxon>Fabales</taxon>
        <taxon>Fabaceae</taxon>
        <taxon>Papilionoideae</taxon>
        <taxon>50 kb inversion clade</taxon>
        <taxon>NPAAA clade</taxon>
        <taxon>Hologalegina</taxon>
        <taxon>IRL clade</taxon>
        <taxon>Trifolieae</taxon>
        <taxon>Medicago</taxon>
    </lineage>
</organism>
<dbReference type="AlphaFoldDB" id="I3SMT8"/>
<accession>I3SMT8</accession>